<evidence type="ECO:0000259" key="7">
    <source>
        <dbReference type="PROSITE" id="PS51294"/>
    </source>
</evidence>
<comment type="caution">
    <text evidence="8">The sequence shown here is derived from an EMBL/GenBank/DDBJ whole genome shotgun (WGS) entry which is preliminary data.</text>
</comment>
<evidence type="ECO:0000256" key="3">
    <source>
        <dbReference type="ARBA" id="ARBA00023163"/>
    </source>
</evidence>
<accession>A0A8J5WMR6</accession>
<dbReference type="CDD" id="cd00167">
    <property type="entry name" value="SANT"/>
    <property type="match status" value="1"/>
</dbReference>
<dbReference type="PROSITE" id="PS50090">
    <property type="entry name" value="MYB_LIKE"/>
    <property type="match status" value="1"/>
</dbReference>
<dbReference type="PROSITE" id="PS51294">
    <property type="entry name" value="HTH_MYB"/>
    <property type="match status" value="1"/>
</dbReference>
<evidence type="ECO:0000256" key="4">
    <source>
        <dbReference type="ARBA" id="ARBA00023242"/>
    </source>
</evidence>
<dbReference type="InterPro" id="IPR051575">
    <property type="entry name" value="Myb-like_DNA-bd"/>
</dbReference>
<evidence type="ECO:0000256" key="2">
    <source>
        <dbReference type="ARBA" id="ARBA00023125"/>
    </source>
</evidence>
<dbReference type="PANTHER" id="PTHR46621:SF1">
    <property type="entry name" value="SNRNA-ACTIVATING PROTEIN COMPLEX SUBUNIT 4"/>
    <property type="match status" value="1"/>
</dbReference>
<dbReference type="GO" id="GO:0042796">
    <property type="term" value="P:snRNA transcription by RNA polymerase III"/>
    <property type="evidence" value="ECO:0007669"/>
    <property type="project" value="TreeGrafter"/>
</dbReference>
<dbReference type="GO" id="GO:0001006">
    <property type="term" value="F:RNA polymerase III type 3 promoter sequence-specific DNA binding"/>
    <property type="evidence" value="ECO:0007669"/>
    <property type="project" value="TreeGrafter"/>
</dbReference>
<dbReference type="InterPro" id="IPR017930">
    <property type="entry name" value="Myb_dom"/>
</dbReference>
<keyword evidence="9" id="KW-1185">Reference proteome</keyword>
<evidence type="ECO:0000259" key="6">
    <source>
        <dbReference type="PROSITE" id="PS50090"/>
    </source>
</evidence>
<protein>
    <submittedName>
        <fullName evidence="8">Uncharacterized protein</fullName>
    </submittedName>
</protein>
<dbReference type="SMART" id="SM00717">
    <property type="entry name" value="SANT"/>
    <property type="match status" value="1"/>
</dbReference>
<feature type="domain" description="HTH myb-type" evidence="7">
    <location>
        <begin position="28"/>
        <end position="78"/>
    </location>
</feature>
<sequence>MASRGAADGAGGSGSGGGDGEPELAGAKKPWSKEEDMLLRALVQERGAGNWEVLSLQIPGRIGKSCCLRWTQNLDPASTARSPSPPRRTR</sequence>
<feature type="compositionally biased region" description="Gly residues" evidence="5">
    <location>
        <begin position="8"/>
        <end position="19"/>
    </location>
</feature>
<evidence type="ECO:0000256" key="5">
    <source>
        <dbReference type="SAM" id="MobiDB-lite"/>
    </source>
</evidence>
<dbReference type="GO" id="GO:0000978">
    <property type="term" value="F:RNA polymerase II cis-regulatory region sequence-specific DNA binding"/>
    <property type="evidence" value="ECO:0007669"/>
    <property type="project" value="TreeGrafter"/>
</dbReference>
<keyword evidence="3" id="KW-0804">Transcription</keyword>
<gene>
    <name evidence="8" type="ORF">GUJ93_ZPchr0012g21458</name>
</gene>
<dbReference type="InterPro" id="IPR001005">
    <property type="entry name" value="SANT/Myb"/>
</dbReference>
<proteinExistence type="predicted"/>
<evidence type="ECO:0000256" key="1">
    <source>
        <dbReference type="ARBA" id="ARBA00023015"/>
    </source>
</evidence>
<keyword evidence="4" id="KW-0539">Nucleus</keyword>
<reference evidence="8" key="1">
    <citation type="journal article" date="2021" name="bioRxiv">
        <title>Whole Genome Assembly and Annotation of Northern Wild Rice, Zizania palustris L., Supports a Whole Genome Duplication in the Zizania Genus.</title>
        <authorList>
            <person name="Haas M."/>
            <person name="Kono T."/>
            <person name="Macchietto M."/>
            <person name="Millas R."/>
            <person name="McGilp L."/>
            <person name="Shao M."/>
            <person name="Duquette J."/>
            <person name="Hirsch C.N."/>
            <person name="Kimball J."/>
        </authorList>
    </citation>
    <scope>NUCLEOTIDE SEQUENCE</scope>
    <source>
        <tissue evidence="8">Fresh leaf tissue</tissue>
    </source>
</reference>
<feature type="domain" description="Myb-like" evidence="6">
    <location>
        <begin position="28"/>
        <end position="74"/>
    </location>
</feature>
<keyword evidence="1" id="KW-0805">Transcription regulation</keyword>
<dbReference type="OrthoDB" id="2143914at2759"/>
<dbReference type="GO" id="GO:0019185">
    <property type="term" value="C:snRNA-activating protein complex"/>
    <property type="evidence" value="ECO:0007669"/>
    <property type="project" value="TreeGrafter"/>
</dbReference>
<name>A0A8J5WMR6_ZIZPA</name>
<reference evidence="8" key="2">
    <citation type="submission" date="2021-02" db="EMBL/GenBank/DDBJ databases">
        <authorList>
            <person name="Kimball J.A."/>
            <person name="Haas M.W."/>
            <person name="Macchietto M."/>
            <person name="Kono T."/>
            <person name="Duquette J."/>
            <person name="Shao M."/>
        </authorList>
    </citation>
    <scope>NUCLEOTIDE SEQUENCE</scope>
    <source>
        <tissue evidence="8">Fresh leaf tissue</tissue>
    </source>
</reference>
<keyword evidence="2" id="KW-0238">DNA-binding</keyword>
<evidence type="ECO:0000313" key="8">
    <source>
        <dbReference type="EMBL" id="KAG8091401.1"/>
    </source>
</evidence>
<feature type="region of interest" description="Disordered" evidence="5">
    <location>
        <begin position="1"/>
        <end position="32"/>
    </location>
</feature>
<dbReference type="Proteomes" id="UP000729402">
    <property type="component" value="Unassembled WGS sequence"/>
</dbReference>
<evidence type="ECO:0000313" key="9">
    <source>
        <dbReference type="Proteomes" id="UP000729402"/>
    </source>
</evidence>
<dbReference type="AlphaFoldDB" id="A0A8J5WMR6"/>
<dbReference type="GO" id="GO:0042795">
    <property type="term" value="P:snRNA transcription by RNA polymerase II"/>
    <property type="evidence" value="ECO:0007669"/>
    <property type="project" value="TreeGrafter"/>
</dbReference>
<dbReference type="EMBL" id="JAAALK010000080">
    <property type="protein sequence ID" value="KAG8091401.1"/>
    <property type="molecule type" value="Genomic_DNA"/>
</dbReference>
<dbReference type="PANTHER" id="PTHR46621">
    <property type="entry name" value="SNRNA-ACTIVATING PROTEIN COMPLEX SUBUNIT 4"/>
    <property type="match status" value="1"/>
</dbReference>
<dbReference type="Pfam" id="PF00249">
    <property type="entry name" value="Myb_DNA-binding"/>
    <property type="match status" value="1"/>
</dbReference>
<organism evidence="8 9">
    <name type="scientific">Zizania palustris</name>
    <name type="common">Northern wild rice</name>
    <dbReference type="NCBI Taxonomy" id="103762"/>
    <lineage>
        <taxon>Eukaryota</taxon>
        <taxon>Viridiplantae</taxon>
        <taxon>Streptophyta</taxon>
        <taxon>Embryophyta</taxon>
        <taxon>Tracheophyta</taxon>
        <taxon>Spermatophyta</taxon>
        <taxon>Magnoliopsida</taxon>
        <taxon>Liliopsida</taxon>
        <taxon>Poales</taxon>
        <taxon>Poaceae</taxon>
        <taxon>BOP clade</taxon>
        <taxon>Oryzoideae</taxon>
        <taxon>Oryzeae</taxon>
        <taxon>Zizaniinae</taxon>
        <taxon>Zizania</taxon>
    </lineage>
</organism>